<evidence type="ECO:0000259" key="2">
    <source>
        <dbReference type="PROSITE" id="PS50887"/>
    </source>
</evidence>
<dbReference type="Pfam" id="PF00990">
    <property type="entry name" value="GGDEF"/>
    <property type="match status" value="1"/>
</dbReference>
<evidence type="ECO:0000313" key="3">
    <source>
        <dbReference type="EMBL" id="GLK79913.1"/>
    </source>
</evidence>
<reference evidence="3" key="1">
    <citation type="journal article" date="2014" name="Int. J. Syst. Evol. Microbiol.">
        <title>Complete genome sequence of Corynebacterium casei LMG S-19264T (=DSM 44701T), isolated from a smear-ripened cheese.</title>
        <authorList>
            <consortium name="US DOE Joint Genome Institute (JGI-PGF)"/>
            <person name="Walter F."/>
            <person name="Albersmeier A."/>
            <person name="Kalinowski J."/>
            <person name="Ruckert C."/>
        </authorList>
    </citation>
    <scope>NUCLEOTIDE SEQUENCE</scope>
    <source>
        <strain evidence="3">VKM B-2748</strain>
    </source>
</reference>
<evidence type="ECO:0000259" key="1">
    <source>
        <dbReference type="PROSITE" id="PS50883"/>
    </source>
</evidence>
<protein>
    <submittedName>
        <fullName evidence="3">GGDEF-domain containing protein</fullName>
    </submittedName>
</protein>
<sequence>MPNVETAATRDARPLSLEDTLSAVGEAAYDWDVASDRLEWTANARHLLQLPPSVRIDEAARFETLLDPEALTTRRSAVFGASQADDGAGVPFEIEYPLLRGGRAQRLWLQDRGRWYAGADGRPQRVVGVVRRLGDHQERPAEVAAMSRFDPLTGQLARARLIEIAASALAAGARMQTSSSFALAALVNLGAINDAYGFDIGDRAVVEVARRLRGAMRGGDSLGRFSTSTFGVVLQECDAADLQVAGRRLLAAVNEEPMATEFGPVSVRVAVGAVVAPRHARDTAELVSRARTALNRASAAPSGFSIYAPDPEREAARRAHVRLADELVAALNAHRVALAFQPVFRADTREAVWSEALVRVRTDGGDIISGGPLVEAAEEVGIVHMLDHRVLDLAIRKLAADPDIRLAVNISASTTNDESWMDALTSWFTLRPDLAERMMVEITETAAIADLVATSRFVAELRALGVKVAIDDFGTGHTSFKALKELAIDLVKIDGSFVRDLGRSADSGAFVRALLALSRELGFETVAEQVETEAVAEMLTAWGATYLQGSLLAAPSLRSDAAPQRA</sequence>
<dbReference type="Proteomes" id="UP001143309">
    <property type="component" value="Unassembled WGS sequence"/>
</dbReference>
<dbReference type="RefSeq" id="WP_271200396.1">
    <property type="nucleotide sequence ID" value="NZ_BSFL01000002.1"/>
</dbReference>
<dbReference type="PROSITE" id="PS50883">
    <property type="entry name" value="EAL"/>
    <property type="match status" value="1"/>
</dbReference>
<dbReference type="Gene3D" id="3.20.20.450">
    <property type="entry name" value="EAL domain"/>
    <property type="match status" value="1"/>
</dbReference>
<dbReference type="InterPro" id="IPR043128">
    <property type="entry name" value="Rev_trsase/Diguanyl_cyclase"/>
</dbReference>
<proteinExistence type="predicted"/>
<dbReference type="SUPFAM" id="SSF141868">
    <property type="entry name" value="EAL domain-like"/>
    <property type="match status" value="1"/>
</dbReference>
<dbReference type="Gene3D" id="3.30.450.20">
    <property type="entry name" value="PAS domain"/>
    <property type="match status" value="1"/>
</dbReference>
<dbReference type="AlphaFoldDB" id="A0A9W6JQU2"/>
<dbReference type="PANTHER" id="PTHR33121:SF79">
    <property type="entry name" value="CYCLIC DI-GMP PHOSPHODIESTERASE PDED-RELATED"/>
    <property type="match status" value="1"/>
</dbReference>
<keyword evidence="4" id="KW-1185">Reference proteome</keyword>
<dbReference type="SMART" id="SM00267">
    <property type="entry name" value="GGDEF"/>
    <property type="match status" value="1"/>
</dbReference>
<evidence type="ECO:0000313" key="4">
    <source>
        <dbReference type="Proteomes" id="UP001143309"/>
    </source>
</evidence>
<dbReference type="CDD" id="cd01948">
    <property type="entry name" value="EAL"/>
    <property type="match status" value="1"/>
</dbReference>
<dbReference type="SMART" id="SM00052">
    <property type="entry name" value="EAL"/>
    <property type="match status" value="1"/>
</dbReference>
<dbReference type="InterPro" id="IPR001633">
    <property type="entry name" value="EAL_dom"/>
</dbReference>
<dbReference type="EMBL" id="BSFL01000002">
    <property type="protein sequence ID" value="GLK79913.1"/>
    <property type="molecule type" value="Genomic_DNA"/>
</dbReference>
<organism evidence="3 4">
    <name type="scientific">Methylopila turkensis</name>
    <dbReference type="NCBI Taxonomy" id="1437816"/>
    <lineage>
        <taxon>Bacteria</taxon>
        <taxon>Pseudomonadati</taxon>
        <taxon>Pseudomonadota</taxon>
        <taxon>Alphaproteobacteria</taxon>
        <taxon>Hyphomicrobiales</taxon>
        <taxon>Methylopilaceae</taxon>
        <taxon>Methylopila</taxon>
    </lineage>
</organism>
<dbReference type="GO" id="GO:0071111">
    <property type="term" value="F:cyclic-guanylate-specific phosphodiesterase activity"/>
    <property type="evidence" value="ECO:0007669"/>
    <property type="project" value="InterPro"/>
</dbReference>
<dbReference type="NCBIfam" id="TIGR00254">
    <property type="entry name" value="GGDEF"/>
    <property type="match status" value="1"/>
</dbReference>
<dbReference type="CDD" id="cd01949">
    <property type="entry name" value="GGDEF"/>
    <property type="match status" value="1"/>
</dbReference>
<dbReference type="InterPro" id="IPR000160">
    <property type="entry name" value="GGDEF_dom"/>
</dbReference>
<feature type="domain" description="EAL" evidence="1">
    <location>
        <begin position="320"/>
        <end position="566"/>
    </location>
</feature>
<dbReference type="SUPFAM" id="SSF55073">
    <property type="entry name" value="Nucleotide cyclase"/>
    <property type="match status" value="1"/>
</dbReference>
<dbReference type="InterPro" id="IPR035919">
    <property type="entry name" value="EAL_sf"/>
</dbReference>
<name>A0A9W6JQU2_9HYPH</name>
<dbReference type="Pfam" id="PF00563">
    <property type="entry name" value="EAL"/>
    <property type="match status" value="1"/>
</dbReference>
<accession>A0A9W6JQU2</accession>
<comment type="caution">
    <text evidence="3">The sequence shown here is derived from an EMBL/GenBank/DDBJ whole genome shotgun (WGS) entry which is preliminary data.</text>
</comment>
<reference evidence="3" key="2">
    <citation type="submission" date="2023-01" db="EMBL/GenBank/DDBJ databases">
        <authorList>
            <person name="Sun Q."/>
            <person name="Evtushenko L."/>
        </authorList>
    </citation>
    <scope>NUCLEOTIDE SEQUENCE</scope>
    <source>
        <strain evidence="3">VKM B-2748</strain>
    </source>
</reference>
<dbReference type="PANTHER" id="PTHR33121">
    <property type="entry name" value="CYCLIC DI-GMP PHOSPHODIESTERASE PDEF"/>
    <property type="match status" value="1"/>
</dbReference>
<gene>
    <name evidence="3" type="ORF">GCM10008174_16540</name>
</gene>
<dbReference type="InterPro" id="IPR050706">
    <property type="entry name" value="Cyclic-di-GMP_PDE-like"/>
</dbReference>
<dbReference type="InterPro" id="IPR029787">
    <property type="entry name" value="Nucleotide_cyclase"/>
</dbReference>
<feature type="domain" description="GGDEF" evidence="2">
    <location>
        <begin position="177"/>
        <end position="311"/>
    </location>
</feature>
<dbReference type="PROSITE" id="PS50887">
    <property type="entry name" value="GGDEF"/>
    <property type="match status" value="1"/>
</dbReference>
<dbReference type="Gene3D" id="3.30.70.270">
    <property type="match status" value="1"/>
</dbReference>